<name>A0A2N5RYF5_9BASI</name>
<evidence type="ECO:0000313" key="3">
    <source>
        <dbReference type="Proteomes" id="UP000235388"/>
    </source>
</evidence>
<dbReference type="AlphaFoldDB" id="A0A2N5RYF5"/>
<evidence type="ECO:0000259" key="1">
    <source>
        <dbReference type="Pfam" id="PF20515"/>
    </source>
</evidence>
<feature type="domain" description="Tet-like 2OG-Fe(II) oxygenase" evidence="1">
    <location>
        <begin position="1"/>
        <end position="75"/>
    </location>
</feature>
<dbReference type="Proteomes" id="UP000235388">
    <property type="component" value="Unassembled WGS sequence"/>
</dbReference>
<gene>
    <name evidence="2" type="ORF">PCANC_27399</name>
</gene>
<proteinExistence type="predicted"/>
<protein>
    <recommendedName>
        <fullName evidence="1">Tet-like 2OG-Fe(II) oxygenase domain-containing protein</fullName>
    </recommendedName>
</protein>
<keyword evidence="3" id="KW-1185">Reference proteome</keyword>
<dbReference type="InterPro" id="IPR046798">
    <property type="entry name" value="2OG-FeII_Oxy_6"/>
</dbReference>
<comment type="caution">
    <text evidence="2">The sequence shown here is derived from an EMBL/GenBank/DDBJ whole genome shotgun (WGS) entry which is preliminary data.</text>
</comment>
<dbReference type="EMBL" id="PGCJ01001360">
    <property type="protein sequence ID" value="PLW06029.1"/>
    <property type="molecule type" value="Genomic_DNA"/>
</dbReference>
<reference evidence="2 3" key="1">
    <citation type="submission" date="2017-11" db="EMBL/GenBank/DDBJ databases">
        <title>De novo assembly and phasing of dikaryotic genomes from two isolates of Puccinia coronata f. sp. avenae, the causal agent of oat crown rust.</title>
        <authorList>
            <person name="Miller M.E."/>
            <person name="Zhang Y."/>
            <person name="Omidvar V."/>
            <person name="Sperschneider J."/>
            <person name="Schwessinger B."/>
            <person name="Raley C."/>
            <person name="Palmer J.M."/>
            <person name="Garnica D."/>
            <person name="Upadhyaya N."/>
            <person name="Rathjen J."/>
            <person name="Taylor J.M."/>
            <person name="Park R.F."/>
            <person name="Dodds P.N."/>
            <person name="Hirsch C.D."/>
            <person name="Kianian S.F."/>
            <person name="Figueroa M."/>
        </authorList>
    </citation>
    <scope>NUCLEOTIDE SEQUENCE [LARGE SCALE GENOMIC DNA]</scope>
    <source>
        <strain evidence="2">12NC29</strain>
    </source>
</reference>
<evidence type="ECO:0000313" key="2">
    <source>
        <dbReference type="EMBL" id="PLW06029.1"/>
    </source>
</evidence>
<dbReference type="STRING" id="200324.A0A2N5RYF5"/>
<dbReference type="Pfam" id="PF20515">
    <property type="entry name" value="2OG-FeII_Oxy_6"/>
    <property type="match status" value="1"/>
</dbReference>
<accession>A0A2N5RYF5</accession>
<organism evidence="2 3">
    <name type="scientific">Puccinia coronata f. sp. avenae</name>
    <dbReference type="NCBI Taxonomy" id="200324"/>
    <lineage>
        <taxon>Eukaryota</taxon>
        <taxon>Fungi</taxon>
        <taxon>Dikarya</taxon>
        <taxon>Basidiomycota</taxon>
        <taxon>Pucciniomycotina</taxon>
        <taxon>Pucciniomycetes</taxon>
        <taxon>Pucciniales</taxon>
        <taxon>Pucciniaceae</taxon>
        <taxon>Puccinia</taxon>
    </lineage>
</organism>
<sequence length="77" mass="8646">MAGRYLYSLKIFTDPIGYLKHLKDGFSASDIIYDLFHSIADTAVQGVKTLLSELKLAAFCQLRMNKQPSEKDITSMS</sequence>